<dbReference type="InterPro" id="IPR036388">
    <property type="entry name" value="WH-like_DNA-bd_sf"/>
</dbReference>
<dbReference type="AlphaFoldDB" id="A0A4S5D9B4"/>
<dbReference type="PANTHER" id="PTHR43537">
    <property type="entry name" value="TRANSCRIPTIONAL REGULATOR, GNTR FAMILY"/>
    <property type="match status" value="1"/>
</dbReference>
<dbReference type="Gene3D" id="1.10.10.10">
    <property type="entry name" value="Winged helix-like DNA-binding domain superfamily/Winged helix DNA-binding domain"/>
    <property type="match status" value="1"/>
</dbReference>
<dbReference type="InterPro" id="IPR011711">
    <property type="entry name" value="GntR_C"/>
</dbReference>
<comment type="caution">
    <text evidence="5">The sequence shown here is derived from an EMBL/GenBank/DDBJ whole genome shotgun (WGS) entry which is preliminary data.</text>
</comment>
<dbReference type="GO" id="GO:0003700">
    <property type="term" value="F:DNA-binding transcription factor activity"/>
    <property type="evidence" value="ECO:0007669"/>
    <property type="project" value="InterPro"/>
</dbReference>
<proteinExistence type="predicted"/>
<dbReference type="SUPFAM" id="SSF46785">
    <property type="entry name" value="Winged helix' DNA-binding domain"/>
    <property type="match status" value="1"/>
</dbReference>
<keyword evidence="2" id="KW-0238">DNA-binding</keyword>
<dbReference type="PANTHER" id="PTHR43537:SF5">
    <property type="entry name" value="UXU OPERON TRANSCRIPTIONAL REGULATOR"/>
    <property type="match status" value="1"/>
</dbReference>
<dbReference type="PROSITE" id="PS50949">
    <property type="entry name" value="HTH_GNTR"/>
    <property type="match status" value="1"/>
</dbReference>
<dbReference type="InterPro" id="IPR036390">
    <property type="entry name" value="WH_DNA-bd_sf"/>
</dbReference>
<evidence type="ECO:0000313" key="5">
    <source>
        <dbReference type="EMBL" id="THJ55644.1"/>
    </source>
</evidence>
<dbReference type="InterPro" id="IPR008920">
    <property type="entry name" value="TF_FadR/GntR_C"/>
</dbReference>
<reference evidence="5 6" key="1">
    <citation type="submission" date="2019-04" db="EMBL/GenBank/DDBJ databases">
        <title>Draft genome sequences for three unisolated Alnus-infective Frankia Sp+ strains, AgTrS, AiOr and AvVan, the first sequenced Frankia strains able to sporulate in-planta.</title>
        <authorList>
            <person name="Bethencourt L."/>
            <person name="Vautrin F."/>
            <person name="Taib N."/>
            <person name="Dubost A."/>
            <person name="Castro-Garcia L."/>
            <person name="Imbaud O."/>
            <person name="Abrouk D."/>
            <person name="Fournier P."/>
            <person name="Briolay J."/>
            <person name="Nguyen A."/>
            <person name="Normand P."/>
            <person name="Fernandez M.P."/>
            <person name="Brochier-Armanet C."/>
            <person name="Herrera-Belaroussi A."/>
        </authorList>
    </citation>
    <scope>NUCLEOTIDE SEQUENCE [LARGE SCALE GENOMIC DNA]</scope>
    <source>
        <strain evidence="5 6">AvVan</strain>
    </source>
</reference>
<name>A0A4S5D9B4_9ACTN</name>
<dbReference type="OrthoDB" id="9784718at2"/>
<evidence type="ECO:0000256" key="1">
    <source>
        <dbReference type="ARBA" id="ARBA00023015"/>
    </source>
</evidence>
<dbReference type="SUPFAM" id="SSF48008">
    <property type="entry name" value="GntR ligand-binding domain-like"/>
    <property type="match status" value="1"/>
</dbReference>
<dbReference type="RefSeq" id="WP_136449153.1">
    <property type="nucleotide sequence ID" value="NZ_SSXH01000592.1"/>
</dbReference>
<gene>
    <name evidence="5" type="ORF">E7Y31_18420</name>
</gene>
<accession>A0A4S5D9B4</accession>
<dbReference type="Gene3D" id="1.20.120.530">
    <property type="entry name" value="GntR ligand-binding domain-like"/>
    <property type="match status" value="1"/>
</dbReference>
<dbReference type="Pfam" id="PF07729">
    <property type="entry name" value="FCD"/>
    <property type="match status" value="1"/>
</dbReference>
<keyword evidence="1" id="KW-0805">Transcription regulation</keyword>
<dbReference type="InterPro" id="IPR000524">
    <property type="entry name" value="Tscrpt_reg_HTH_GntR"/>
</dbReference>
<evidence type="ECO:0000256" key="3">
    <source>
        <dbReference type="ARBA" id="ARBA00023163"/>
    </source>
</evidence>
<dbReference type="Proteomes" id="UP000305282">
    <property type="component" value="Unassembled WGS sequence"/>
</dbReference>
<protein>
    <submittedName>
        <fullName evidence="5">FadR family transcriptional regulator</fullName>
    </submittedName>
</protein>
<keyword evidence="3" id="KW-0804">Transcription</keyword>
<keyword evidence="6" id="KW-1185">Reference proteome</keyword>
<feature type="domain" description="HTH gntR-type" evidence="4">
    <location>
        <begin position="28"/>
        <end position="98"/>
    </location>
</feature>
<feature type="non-terminal residue" evidence="5">
    <location>
        <position position="256"/>
    </location>
</feature>
<dbReference type="GO" id="GO:0003677">
    <property type="term" value="F:DNA binding"/>
    <property type="evidence" value="ECO:0007669"/>
    <property type="project" value="UniProtKB-KW"/>
</dbReference>
<evidence type="ECO:0000313" key="6">
    <source>
        <dbReference type="Proteomes" id="UP000305282"/>
    </source>
</evidence>
<evidence type="ECO:0000256" key="2">
    <source>
        <dbReference type="ARBA" id="ARBA00023125"/>
    </source>
</evidence>
<sequence>MPSTDRLVGSARGAAISVRHPPQGEARGKLAAQVAWRIEDDIVRAGWPVGAVIGSEPTLIERYKVSRAVFREAVRIVEHHQVATMRRGPSGGLIVRAPDEVAVTTALGVYLEYVGITIESILRARFIIESLAATLAPARITEDGIRTLREIIARQETADPTEFGSHHQLHHAIAAATGNPVLVLFVDVLNSLTFRYAAHRYATTRRSASPAQQAQVSEEVHRNHAAIAEAVIGGDAARAQHLAAVHLEAMHEWMTA</sequence>
<evidence type="ECO:0000259" key="4">
    <source>
        <dbReference type="PROSITE" id="PS50949"/>
    </source>
</evidence>
<dbReference type="SMART" id="SM00895">
    <property type="entry name" value="FCD"/>
    <property type="match status" value="1"/>
</dbReference>
<organism evidence="5 6">
    <name type="scientific">Candidatus Frankia alpina</name>
    <dbReference type="NCBI Taxonomy" id="2699483"/>
    <lineage>
        <taxon>Bacteria</taxon>
        <taxon>Bacillati</taxon>
        <taxon>Actinomycetota</taxon>
        <taxon>Actinomycetes</taxon>
        <taxon>Frankiales</taxon>
        <taxon>Frankiaceae</taxon>
        <taxon>Frankia</taxon>
    </lineage>
</organism>
<dbReference type="EMBL" id="SSXH01000592">
    <property type="protein sequence ID" value="THJ55644.1"/>
    <property type="molecule type" value="Genomic_DNA"/>
</dbReference>